<proteinExistence type="inferred from homology"/>
<protein>
    <submittedName>
        <fullName evidence="3">N-acetyltransferase B complex NatB non catalytic subunit</fullName>
    </submittedName>
</protein>
<dbReference type="Pfam" id="PF09797">
    <property type="entry name" value="NatB_MDM20"/>
    <property type="match status" value="1"/>
</dbReference>
<dbReference type="PANTHER" id="PTHR22767">
    <property type="entry name" value="N-TERMINAL ACETYLTRANSFERASE-RELATED"/>
    <property type="match status" value="1"/>
</dbReference>
<evidence type="ECO:0000313" key="3">
    <source>
        <dbReference type="EMBL" id="KAG7364143.1"/>
    </source>
</evidence>
<dbReference type="InterPro" id="IPR019183">
    <property type="entry name" value="NAA25_NatB_aux_su"/>
</dbReference>
<comment type="similarity">
    <text evidence="1">Belongs to the MDM20/NAA25 family.</text>
</comment>
<comment type="caution">
    <text evidence="3">The sequence shown here is derived from an EMBL/GenBank/DDBJ whole genome shotgun (WGS) entry which is preliminary data.</text>
</comment>
<dbReference type="Proteomes" id="UP000693970">
    <property type="component" value="Unassembled WGS sequence"/>
</dbReference>
<sequence length="1095" mass="121555">MMTSNKLNPIYAALDAHQYNRAIKLASALPESNVLGKALLAHAYVRSGQRHMALITLNKALGEEFYELRHELNFDLESTLERFHAVARATTPAAATPEPAPAASTKKGKKGKKKPPAIVPKQNPSPPTESSTVHDMDLIDQLDTFPSLPEKLDSFPSSENAVTDEITLATFAVSLQSLKLPLTAYQMYSWAALISPSEVTLRKTFCSGLGVLAAPSKWNADSQKRLEAHVLSHLQTIALQYARFLASVGGSPELPTAWAAQVALWQLEWLPDDEKRRQLLPRLAESMVKKLVEGEKSTGVFTAETRLLGLRALEQQSKWDEMLSFLDDALVANETDSGIPQEGSTGLTKTQVFRERANLLKKLNRHEEARILYESLLQEQPDDWSSWKGHLESSIFDGNVEATEELVDRVLKGQEHSPFQLRGPHLMRVELAAEKCRRSTSEDSIRCLADAIRSYSEVFASRAACAFADVESYVNVMLRSDVDTASEAIVSLLDFAETLRCANRSKDSAVENELTTNDKERSSKLRAYIFAIKLTHKLVAARKDVESRYLPDWKEIIGEWESSLSIQACNGGEEKREMKAGDDLVLLAVQQLMYLSKSKNRDFNTELICAALLEKAIMHSTDNPYLKFSAMNIYHQLDAVFRSWELYESIGIKHIQNDSCSFTILTFLLEGGLYNEAIGVCTQLLSFQTGTPRECGDQAGNAVEYGTLSKADEFLAFQREKMNRSLTLYHSKGVILDAAALFATVLPGSGHGDFMMKGGLGIKQGIVGGPDDMERAINLLVHCYSPYAAVSTVSWAQNCGSLDNADMLSDNRDVSILHQNALLVKPKIESKRMMVQDTLMRGHIHGLLLRGALCLDGMKGPKKGKLVKPTESLKKRANSLLEGVLGAAEFIDNQMEFEPKQVGHRSLLHTIIELHRVLALVVAGIPSPADEDTMEHRERHSAEILEKRALLQLKDARQKLSSTTWDVKKVCSILPSYLVPLFSVFRMCVTACTAYGWGKRKQTKIVSVAMGAFAMELNELVEEMMASIKSLPSTESASLTDCDVSEDHLKMLGSDTLESTKAIVIQGRHKTKLRVEPVLQEMDEFLDEFDSAKDT</sequence>
<evidence type="ECO:0000256" key="1">
    <source>
        <dbReference type="ARBA" id="ARBA00006298"/>
    </source>
</evidence>
<feature type="compositionally biased region" description="Low complexity" evidence="2">
    <location>
        <begin position="90"/>
        <end position="105"/>
    </location>
</feature>
<feature type="region of interest" description="Disordered" evidence="2">
    <location>
        <begin position="90"/>
        <end position="133"/>
    </location>
</feature>
<dbReference type="OrthoDB" id="1874341at2759"/>
<organism evidence="3 4">
    <name type="scientific">Nitzschia inconspicua</name>
    <dbReference type="NCBI Taxonomy" id="303405"/>
    <lineage>
        <taxon>Eukaryota</taxon>
        <taxon>Sar</taxon>
        <taxon>Stramenopiles</taxon>
        <taxon>Ochrophyta</taxon>
        <taxon>Bacillariophyta</taxon>
        <taxon>Bacillariophyceae</taxon>
        <taxon>Bacillariophycidae</taxon>
        <taxon>Bacillariales</taxon>
        <taxon>Bacillariaceae</taxon>
        <taxon>Nitzschia</taxon>
    </lineage>
</organism>
<evidence type="ECO:0000256" key="2">
    <source>
        <dbReference type="SAM" id="MobiDB-lite"/>
    </source>
</evidence>
<dbReference type="EMBL" id="JAGRRH010000009">
    <property type="protein sequence ID" value="KAG7364143.1"/>
    <property type="molecule type" value="Genomic_DNA"/>
</dbReference>
<evidence type="ECO:0000313" key="4">
    <source>
        <dbReference type="Proteomes" id="UP000693970"/>
    </source>
</evidence>
<name>A0A9K3LM01_9STRA</name>
<dbReference type="PANTHER" id="PTHR22767:SF3">
    <property type="entry name" value="N-ALPHA-ACETYLTRANSFERASE 25, NATB AUXILIARY SUBUNIT"/>
    <property type="match status" value="1"/>
</dbReference>
<gene>
    <name evidence="3" type="ORF">IV203_037345</name>
</gene>
<feature type="compositionally biased region" description="Basic residues" evidence="2">
    <location>
        <begin position="106"/>
        <end position="115"/>
    </location>
</feature>
<keyword evidence="4" id="KW-1185">Reference proteome</keyword>
<dbReference type="GO" id="GO:0031416">
    <property type="term" value="C:NatB complex"/>
    <property type="evidence" value="ECO:0007669"/>
    <property type="project" value="TreeGrafter"/>
</dbReference>
<dbReference type="AlphaFoldDB" id="A0A9K3LM01"/>
<accession>A0A9K3LM01</accession>
<reference evidence="3" key="1">
    <citation type="journal article" date="2021" name="Sci. Rep.">
        <title>Diploid genomic architecture of Nitzschia inconspicua, an elite biomass production diatom.</title>
        <authorList>
            <person name="Oliver A."/>
            <person name="Podell S."/>
            <person name="Pinowska A."/>
            <person name="Traller J.C."/>
            <person name="Smith S.R."/>
            <person name="McClure R."/>
            <person name="Beliaev A."/>
            <person name="Bohutskyi P."/>
            <person name="Hill E.A."/>
            <person name="Rabines A."/>
            <person name="Zheng H."/>
            <person name="Allen L.Z."/>
            <person name="Kuo A."/>
            <person name="Grigoriev I.V."/>
            <person name="Allen A.E."/>
            <person name="Hazlebeck D."/>
            <person name="Allen E.E."/>
        </authorList>
    </citation>
    <scope>NUCLEOTIDE SEQUENCE</scope>
    <source>
        <strain evidence="3">Hildebrandi</strain>
    </source>
</reference>
<reference evidence="3" key="2">
    <citation type="submission" date="2021-04" db="EMBL/GenBank/DDBJ databases">
        <authorList>
            <person name="Podell S."/>
        </authorList>
    </citation>
    <scope>NUCLEOTIDE SEQUENCE</scope>
    <source>
        <strain evidence="3">Hildebrandi</strain>
    </source>
</reference>